<dbReference type="Pfam" id="PF05380">
    <property type="entry name" value="Peptidase_A17"/>
    <property type="match status" value="1"/>
</dbReference>
<dbReference type="InterPro" id="IPR008042">
    <property type="entry name" value="Retrotrans_Pao"/>
</dbReference>
<sequence>MDTHDRCVQLHSACPRLEQHNHQALHFIRNSSDIRSNCWIAPVTVRAKILLQHLWLLGHDLDQLADPTTTRMWISFREQLPALQQCQIPDGWELAPRAI</sequence>
<evidence type="ECO:0000313" key="2">
    <source>
        <dbReference type="Proteomes" id="UP000479190"/>
    </source>
</evidence>
<keyword evidence="2" id="KW-1185">Reference proteome</keyword>
<gene>
    <name evidence="1" type="ORF">TBRA_LOCUS14887</name>
</gene>
<name>A0A6H5J562_9HYME</name>
<dbReference type="EMBL" id="CADCXV010001301">
    <property type="protein sequence ID" value="CAB0043299.1"/>
    <property type="molecule type" value="Genomic_DNA"/>
</dbReference>
<dbReference type="Proteomes" id="UP000479190">
    <property type="component" value="Unassembled WGS sequence"/>
</dbReference>
<reference evidence="1 2" key="1">
    <citation type="submission" date="2020-02" db="EMBL/GenBank/DDBJ databases">
        <authorList>
            <person name="Ferguson B K."/>
        </authorList>
    </citation>
    <scope>NUCLEOTIDE SEQUENCE [LARGE SCALE GENOMIC DNA]</scope>
</reference>
<dbReference type="AlphaFoldDB" id="A0A6H5J562"/>
<organism evidence="1 2">
    <name type="scientific">Trichogramma brassicae</name>
    <dbReference type="NCBI Taxonomy" id="86971"/>
    <lineage>
        <taxon>Eukaryota</taxon>
        <taxon>Metazoa</taxon>
        <taxon>Ecdysozoa</taxon>
        <taxon>Arthropoda</taxon>
        <taxon>Hexapoda</taxon>
        <taxon>Insecta</taxon>
        <taxon>Pterygota</taxon>
        <taxon>Neoptera</taxon>
        <taxon>Endopterygota</taxon>
        <taxon>Hymenoptera</taxon>
        <taxon>Apocrita</taxon>
        <taxon>Proctotrupomorpha</taxon>
        <taxon>Chalcidoidea</taxon>
        <taxon>Trichogrammatidae</taxon>
        <taxon>Trichogramma</taxon>
    </lineage>
</organism>
<protein>
    <submittedName>
        <fullName evidence="1">Uncharacterized protein</fullName>
    </submittedName>
</protein>
<proteinExistence type="predicted"/>
<evidence type="ECO:0000313" key="1">
    <source>
        <dbReference type="EMBL" id="CAB0043299.1"/>
    </source>
</evidence>
<accession>A0A6H5J562</accession>